<dbReference type="OrthoDB" id="2448479at2"/>
<dbReference type="Proteomes" id="UP000276443">
    <property type="component" value="Unassembled WGS sequence"/>
</dbReference>
<keyword evidence="2" id="KW-1185">Reference proteome</keyword>
<gene>
    <name evidence="1" type="ORF">EDC24_1784</name>
</gene>
<name>A0A3N5B7K1_9BACI</name>
<organism evidence="1 2">
    <name type="scientific">Aquisalibacillus elongatus</name>
    <dbReference type="NCBI Taxonomy" id="485577"/>
    <lineage>
        <taxon>Bacteria</taxon>
        <taxon>Bacillati</taxon>
        <taxon>Bacillota</taxon>
        <taxon>Bacilli</taxon>
        <taxon>Bacillales</taxon>
        <taxon>Bacillaceae</taxon>
        <taxon>Aquisalibacillus</taxon>
    </lineage>
</organism>
<dbReference type="RefSeq" id="WP_124221725.1">
    <property type="nucleotide sequence ID" value="NZ_RKRF01000009.1"/>
</dbReference>
<dbReference type="Pfam" id="PF05975">
    <property type="entry name" value="EcsB"/>
    <property type="match status" value="1"/>
</dbReference>
<accession>A0A3N5B7K1</accession>
<dbReference type="InterPro" id="IPR010288">
    <property type="entry name" value="EcsB_ABC"/>
</dbReference>
<evidence type="ECO:0000313" key="2">
    <source>
        <dbReference type="Proteomes" id="UP000276443"/>
    </source>
</evidence>
<dbReference type="EMBL" id="RKRF01000009">
    <property type="protein sequence ID" value="RPF53287.1"/>
    <property type="molecule type" value="Genomic_DNA"/>
</dbReference>
<comment type="caution">
    <text evidence="1">The sequence shown here is derived from an EMBL/GenBank/DDBJ whole genome shotgun (WGS) entry which is preliminary data.</text>
</comment>
<evidence type="ECO:0000313" key="1">
    <source>
        <dbReference type="EMBL" id="RPF53287.1"/>
    </source>
</evidence>
<proteinExistence type="predicted"/>
<dbReference type="AlphaFoldDB" id="A0A3N5B7K1"/>
<sequence length="408" mass="47882">MMTGKELFVHRLKDQLKFYNQIYRVTVYWAVWVYIIIPFSIIGLGLYIDLWRGYVDLGLLSNEFTAPLLVLIVVMSSYSTSFIRGADILFLWQYQSIFKRLNRARWAYFVSLSLFKTWLLMLIIAPIFIQYLEWSVLNYTYYALFASLLNASIGIIKREMKVRFSNWTNRFFFLVSSIIIYFILTVLYQPVLSIFALIALIMVILKVTKQTQKFNQEIAFDLERKNKILSLILMQSSHIGAPEFVGERLYRKRENPWIFRKSRKLFKKSTPEAAFEELYIKALLRNKNWLSFYVQVTLIGVMGVIFVPVWVKLILWMLILFIIGVVLKVFWIQVMSNQFLQIVQWQHLNLSDITKSIFQKAMLPGAMLISVTLGYNVLSFLGLLIMPVIGLGLTFVLANYLSRSVRNE</sequence>
<reference evidence="1 2" key="1">
    <citation type="submission" date="2018-11" db="EMBL/GenBank/DDBJ databases">
        <title>Genomic Encyclopedia of Type Strains, Phase IV (KMG-IV): sequencing the most valuable type-strain genomes for metagenomic binning, comparative biology and taxonomic classification.</title>
        <authorList>
            <person name="Goeker M."/>
        </authorList>
    </citation>
    <scope>NUCLEOTIDE SEQUENCE [LARGE SCALE GENOMIC DNA]</scope>
    <source>
        <strain evidence="1 2">DSM 18090</strain>
    </source>
</reference>
<protein>
    <submittedName>
        <fullName evidence="1">Putative ABC-type exoprotein transport system permease subunit</fullName>
    </submittedName>
</protein>
<dbReference type="GO" id="GO:0016020">
    <property type="term" value="C:membrane"/>
    <property type="evidence" value="ECO:0007669"/>
    <property type="project" value="InterPro"/>
</dbReference>